<dbReference type="Pfam" id="PF06461">
    <property type="entry name" value="CHDII_SANT-like"/>
    <property type="match status" value="1"/>
</dbReference>
<dbReference type="Pfam" id="PF00271">
    <property type="entry name" value="Helicase_C"/>
    <property type="match status" value="1"/>
</dbReference>
<evidence type="ECO:0000256" key="7">
    <source>
        <dbReference type="SAM" id="MobiDB-lite"/>
    </source>
</evidence>
<feature type="domain" description="Helicase C-terminal" evidence="10">
    <location>
        <begin position="571"/>
        <end position="732"/>
    </location>
</feature>
<gene>
    <name evidence="11" type="ORF">TIFTF001_005221</name>
</gene>
<feature type="compositionally biased region" description="Polar residues" evidence="7">
    <location>
        <begin position="1240"/>
        <end position="1249"/>
    </location>
</feature>
<evidence type="ECO:0000256" key="5">
    <source>
        <dbReference type="ARBA" id="ARBA00022840"/>
    </source>
</evidence>
<dbReference type="PROSITE" id="PS50013">
    <property type="entry name" value="CHROMO_2"/>
    <property type="match status" value="2"/>
</dbReference>
<dbReference type="Gene3D" id="3.40.50.10810">
    <property type="entry name" value="Tandem AAA-ATPase domain"/>
    <property type="match status" value="1"/>
</dbReference>
<protein>
    <recommendedName>
        <fullName evidence="13">CHD3-type chromatin-remodeling factor PICKLE</fullName>
    </recommendedName>
</protein>
<dbReference type="CDD" id="cd00167">
    <property type="entry name" value="SANT"/>
    <property type="match status" value="1"/>
</dbReference>
<feature type="compositionally biased region" description="Basic and acidic residues" evidence="7">
    <location>
        <begin position="1478"/>
        <end position="1491"/>
    </location>
</feature>
<dbReference type="SUPFAM" id="SSF54160">
    <property type="entry name" value="Chromo domain-like"/>
    <property type="match status" value="2"/>
</dbReference>
<dbReference type="InterPro" id="IPR038718">
    <property type="entry name" value="SNF2-like_sf"/>
</dbReference>
<keyword evidence="12" id="KW-1185">Reference proteome</keyword>
<dbReference type="PANTHER" id="PTHR45623:SF17">
    <property type="entry name" value="CHROMODOMAIN-HELICASE-DNA-BINDING PROTEIN 3-RELATED"/>
    <property type="match status" value="1"/>
</dbReference>
<keyword evidence="6" id="KW-0539">Nucleus</keyword>
<dbReference type="SUPFAM" id="SSF52540">
    <property type="entry name" value="P-loop containing nucleoside triphosphate hydrolases"/>
    <property type="match status" value="2"/>
</dbReference>
<evidence type="ECO:0000259" key="10">
    <source>
        <dbReference type="PROSITE" id="PS51194"/>
    </source>
</evidence>
<evidence type="ECO:0000256" key="4">
    <source>
        <dbReference type="ARBA" id="ARBA00022801"/>
    </source>
</evidence>
<feature type="region of interest" description="Disordered" evidence="7">
    <location>
        <begin position="1201"/>
        <end position="1249"/>
    </location>
</feature>
<dbReference type="EMBL" id="BTGU01000005">
    <property type="protein sequence ID" value="GMN35319.1"/>
    <property type="molecule type" value="Genomic_DNA"/>
</dbReference>
<dbReference type="SMART" id="SM01147">
    <property type="entry name" value="DUF1087"/>
    <property type="match status" value="1"/>
</dbReference>
<feature type="region of interest" description="Disordered" evidence="7">
    <location>
        <begin position="973"/>
        <end position="1011"/>
    </location>
</feature>
<dbReference type="Pfam" id="PF00176">
    <property type="entry name" value="SNF2-rel_dom"/>
    <property type="match status" value="1"/>
</dbReference>
<evidence type="ECO:0000256" key="3">
    <source>
        <dbReference type="ARBA" id="ARBA00022741"/>
    </source>
</evidence>
<feature type="region of interest" description="Disordered" evidence="7">
    <location>
        <begin position="1397"/>
        <end position="1511"/>
    </location>
</feature>
<dbReference type="SMART" id="SM00487">
    <property type="entry name" value="DEXDc"/>
    <property type="match status" value="1"/>
</dbReference>
<evidence type="ECO:0000259" key="9">
    <source>
        <dbReference type="PROSITE" id="PS51192"/>
    </source>
</evidence>
<keyword evidence="3" id="KW-0547">Nucleotide-binding</keyword>
<feature type="compositionally biased region" description="Acidic residues" evidence="7">
    <location>
        <begin position="973"/>
        <end position="994"/>
    </location>
</feature>
<dbReference type="CDD" id="cd18793">
    <property type="entry name" value="SF2_C_SNF"/>
    <property type="match status" value="1"/>
</dbReference>
<evidence type="ECO:0008006" key="13">
    <source>
        <dbReference type="Google" id="ProtNLM"/>
    </source>
</evidence>
<dbReference type="InterPro" id="IPR049730">
    <property type="entry name" value="SNF2/RAD54-like_C"/>
</dbReference>
<dbReference type="SMART" id="SM01146">
    <property type="entry name" value="DUF1086"/>
    <property type="match status" value="1"/>
</dbReference>
<dbReference type="InterPro" id="IPR009463">
    <property type="entry name" value="DUF1087"/>
</dbReference>
<dbReference type="InterPro" id="IPR023780">
    <property type="entry name" value="Chromo_domain"/>
</dbReference>
<sequence length="1511" mass="171566">MSSLVERLRVRSDRRPVYNLDDSDEDDLLPGKSGAAQETFEKIVRSDAVSPLNDIEKILDCEMRPTVAAEDDASKLGSKQIFVKQYLVKWKGLSYLHCAWVPEKLFLKAFKTNPRLRTKVNNFHRQSASNNNSEDEFVAIRPEWTAVDRIIACRGDDDQKEYLVKWKELPYDECSWESESDISAFQPEIERFKKIQSRGKKQSSKQKNSAKDAIESKKKLKEFQPYEHSPDFLSGGTLHPYQLEGLNFLRFSWSKQTHVILADEMGLGKTIQSIAFLASLFEDNIYPHLVVAPLSTLRNWEREFATWAPQMNVVMYFGAAQARAIIRDYEFYFPKSQKKLKKKKSAAVTESKQDRIKFDVLLTSYEMINFDTASLKPIKWESMIVDEGHRLKNKDSKLFSQLKQYSSNHRVLLTGTPLQNNLDELFMLMHFLDAGKFLTFAHMQFGSLEEFQEEFKDINQEEQISRLHKMLAPHLLRRVKKDVMKEMPPKKELILRVELSSKQKEYYKAILTRNYQILTRRGGAQISLINVVMELRKLCCHPYMLEGVEPDIEDPIEAYKQLIESSGKLQLLDKMLVKLKEQGHRVLIYTQFQHMLDLLEDYCTYKKWQYERIDGKVGGAERQIRIDRFNAKNSSRFCFLLSTRAGGLGINLATADTVIIYDSDWNPHADLQAMARAHRLGQTNKVMIFRLIMRGSIEERMMQLTKKKMVLEHLVVGKLKTQNINQEELDDIIRYGSKELFAEENDEAGKSRQIHYDDAAIDRLLDREQAGDEESTMDDEEEDEFLKAFKISSGFIAIGFPAHASRFCKGSMLGLRCVDGVVKVLNTDSRVKPLNRKGLLLGLAWGGLLPDKRPDLRSHLAGKIVAVDGVCEVWWNVRYQISAMERLKEKNFRPAWLLVANFEYIEEAEAVEAEEARKAALDNKTSVSNSERSTYWEDLLKDRYEVHKVEEFTALGKGKRSRKQMVSVEEDDLAGLEDVSSDGEDDNYEAEVTDGEAASSGNASVRRAGRKRSRVDSLEPLPLMEGEGRSFRVLGFNQNQRTAFVQILMRFGVGEFDWQDFTSRMKQKTYEEIKDYGTLFLTHLMEDINDSPTFSDGVPKDGLRIQDVLVRIAVLMLIREKVKFASDNPGTQLFADDILLRYPGLKGGKFWKEEHDLLLLRAVLKHGYGRWQAIVDDKGLRVQELICQELNLPFINLPVPNQAGSQTQSGEIPATTEAPNSPPKENGNGNDGTADAPPGTTDTGNQSHMYQDGSVWYHYRDMQKRQVEFIKKRVLLLEKGLNAEYQKEYFGDMARSNEGPSEEPDNEPRVSNVLNVPGPRSAENDASIVDQLPRVEAITPEEIAAAACNDDPDRLELARLYNEMCKIVDETSSQNSVNNLGALEDIYNDLSRILSPPLENATSSSQPMEIPEEQPVDVSTAAAAAAGEAEVEILEPPVKEPAPEKETSKLVASEADPVKEKSGSLSPPESGSSSLLKETGKDVVTQEREGDGAGNASTEKTEQQGVIVLDD</sequence>
<comment type="subcellular location">
    <subcellularLocation>
        <location evidence="1">Nucleus</location>
    </subcellularLocation>
</comment>
<evidence type="ECO:0000256" key="1">
    <source>
        <dbReference type="ARBA" id="ARBA00004123"/>
    </source>
</evidence>
<feature type="compositionally biased region" description="Basic and acidic residues" evidence="7">
    <location>
        <begin position="1437"/>
        <end position="1448"/>
    </location>
</feature>
<keyword evidence="4" id="KW-0378">Hydrolase</keyword>
<dbReference type="Proteomes" id="UP001187192">
    <property type="component" value="Unassembled WGS sequence"/>
</dbReference>
<evidence type="ECO:0000313" key="12">
    <source>
        <dbReference type="Proteomes" id="UP001187192"/>
    </source>
</evidence>
<feature type="domain" description="Chromo" evidence="8">
    <location>
        <begin position="145"/>
        <end position="204"/>
    </location>
</feature>
<evidence type="ECO:0000256" key="2">
    <source>
        <dbReference type="ARBA" id="ARBA00022737"/>
    </source>
</evidence>
<dbReference type="Gene3D" id="3.40.50.300">
    <property type="entry name" value="P-loop containing nucleotide triphosphate hydrolases"/>
    <property type="match status" value="1"/>
</dbReference>
<reference evidence="11" key="1">
    <citation type="submission" date="2023-07" db="EMBL/GenBank/DDBJ databases">
        <title>draft genome sequence of fig (Ficus carica).</title>
        <authorList>
            <person name="Takahashi T."/>
            <person name="Nishimura K."/>
        </authorList>
    </citation>
    <scope>NUCLEOTIDE SEQUENCE</scope>
</reference>
<dbReference type="InterPro" id="IPR027417">
    <property type="entry name" value="P-loop_NTPase"/>
</dbReference>
<feature type="compositionally biased region" description="Low complexity" evidence="7">
    <location>
        <begin position="1463"/>
        <end position="1477"/>
    </location>
</feature>
<dbReference type="GO" id="GO:0005634">
    <property type="term" value="C:nucleus"/>
    <property type="evidence" value="ECO:0007669"/>
    <property type="project" value="UniProtKB-SubCell"/>
</dbReference>
<feature type="domain" description="Helicase ATP-binding" evidence="9">
    <location>
        <begin position="250"/>
        <end position="435"/>
    </location>
</feature>
<dbReference type="PROSITE" id="PS51194">
    <property type="entry name" value="HELICASE_CTER"/>
    <property type="match status" value="1"/>
</dbReference>
<organism evidence="11 12">
    <name type="scientific">Ficus carica</name>
    <name type="common">Common fig</name>
    <dbReference type="NCBI Taxonomy" id="3494"/>
    <lineage>
        <taxon>Eukaryota</taxon>
        <taxon>Viridiplantae</taxon>
        <taxon>Streptophyta</taxon>
        <taxon>Embryophyta</taxon>
        <taxon>Tracheophyta</taxon>
        <taxon>Spermatophyta</taxon>
        <taxon>Magnoliopsida</taxon>
        <taxon>eudicotyledons</taxon>
        <taxon>Gunneridae</taxon>
        <taxon>Pentapetalae</taxon>
        <taxon>rosids</taxon>
        <taxon>fabids</taxon>
        <taxon>Rosales</taxon>
        <taxon>Moraceae</taxon>
        <taxon>Ficeae</taxon>
        <taxon>Ficus</taxon>
    </lineage>
</organism>
<proteinExistence type="predicted"/>
<dbReference type="InterPro" id="IPR001650">
    <property type="entry name" value="Helicase_C-like"/>
</dbReference>
<keyword evidence="5" id="KW-0067">ATP-binding</keyword>
<keyword evidence="2" id="KW-0677">Repeat</keyword>
<dbReference type="GO" id="GO:0005524">
    <property type="term" value="F:ATP binding"/>
    <property type="evidence" value="ECO:0007669"/>
    <property type="project" value="UniProtKB-KW"/>
</dbReference>
<dbReference type="SMART" id="SM00298">
    <property type="entry name" value="CHROMO"/>
    <property type="match status" value="2"/>
</dbReference>
<name>A0AA88DEF6_FICCA</name>
<dbReference type="InterPro" id="IPR009462">
    <property type="entry name" value="CHD_II_SANT-like"/>
</dbReference>
<dbReference type="InterPro" id="IPR014001">
    <property type="entry name" value="Helicase_ATP-bd"/>
</dbReference>
<dbReference type="GO" id="GO:0042393">
    <property type="term" value="F:histone binding"/>
    <property type="evidence" value="ECO:0007669"/>
    <property type="project" value="TreeGrafter"/>
</dbReference>
<dbReference type="PROSITE" id="PS51192">
    <property type="entry name" value="HELICASE_ATP_BIND_1"/>
    <property type="match status" value="1"/>
</dbReference>
<evidence type="ECO:0000313" key="11">
    <source>
        <dbReference type="EMBL" id="GMN35319.1"/>
    </source>
</evidence>
<evidence type="ECO:0000256" key="6">
    <source>
        <dbReference type="ARBA" id="ARBA00023242"/>
    </source>
</evidence>
<dbReference type="GO" id="GO:0016887">
    <property type="term" value="F:ATP hydrolysis activity"/>
    <property type="evidence" value="ECO:0007669"/>
    <property type="project" value="TreeGrafter"/>
</dbReference>
<dbReference type="InterPro" id="IPR001005">
    <property type="entry name" value="SANT/Myb"/>
</dbReference>
<comment type="caution">
    <text evidence="11">The sequence shown here is derived from an EMBL/GenBank/DDBJ whole genome shotgun (WGS) entry which is preliminary data.</text>
</comment>
<dbReference type="InterPro" id="IPR000953">
    <property type="entry name" value="Chromo/chromo_shadow_dom"/>
</dbReference>
<dbReference type="InterPro" id="IPR000330">
    <property type="entry name" value="SNF2_N"/>
</dbReference>
<dbReference type="CDD" id="cd18659">
    <property type="entry name" value="CD2_tandem"/>
    <property type="match status" value="1"/>
</dbReference>
<dbReference type="SMART" id="SM00490">
    <property type="entry name" value="HELICc"/>
    <property type="match status" value="1"/>
</dbReference>
<evidence type="ECO:0000259" key="8">
    <source>
        <dbReference type="PROSITE" id="PS50013"/>
    </source>
</evidence>
<dbReference type="PANTHER" id="PTHR45623">
    <property type="entry name" value="CHROMODOMAIN-HELICASE-DNA-BINDING PROTEIN 3-RELATED-RELATED"/>
    <property type="match status" value="1"/>
</dbReference>
<dbReference type="GO" id="GO:0003682">
    <property type="term" value="F:chromatin binding"/>
    <property type="evidence" value="ECO:0007669"/>
    <property type="project" value="TreeGrafter"/>
</dbReference>
<dbReference type="GO" id="GO:0140658">
    <property type="term" value="F:ATP-dependent chromatin remodeler activity"/>
    <property type="evidence" value="ECO:0007669"/>
    <property type="project" value="TreeGrafter"/>
</dbReference>
<feature type="region of interest" description="Disordered" evidence="7">
    <location>
        <begin position="1292"/>
        <end position="1313"/>
    </location>
</feature>
<dbReference type="Pfam" id="PF00385">
    <property type="entry name" value="Chromo"/>
    <property type="match status" value="2"/>
</dbReference>
<dbReference type="InterPro" id="IPR016197">
    <property type="entry name" value="Chromo-like_dom_sf"/>
</dbReference>
<dbReference type="Pfam" id="PF06465">
    <property type="entry name" value="DUF1087"/>
    <property type="match status" value="1"/>
</dbReference>
<feature type="domain" description="Chromo" evidence="8">
    <location>
        <begin position="53"/>
        <end position="135"/>
    </location>
</feature>
<dbReference type="Gene3D" id="2.40.50.40">
    <property type="match status" value="2"/>
</dbReference>
<dbReference type="Gene3D" id="1.10.10.60">
    <property type="entry name" value="Homeodomain-like"/>
    <property type="match status" value="1"/>
</dbReference>
<accession>A0AA88DEF6</accession>
<dbReference type="CDD" id="cd18660">
    <property type="entry name" value="CD1_tandem"/>
    <property type="match status" value="1"/>
</dbReference>
<dbReference type="GO" id="GO:0003677">
    <property type="term" value="F:DNA binding"/>
    <property type="evidence" value="ECO:0007669"/>
    <property type="project" value="InterPro"/>
</dbReference>
<dbReference type="GO" id="GO:0000785">
    <property type="term" value="C:chromatin"/>
    <property type="evidence" value="ECO:0007669"/>
    <property type="project" value="TreeGrafter"/>
</dbReference>